<dbReference type="SMART" id="SM01244">
    <property type="entry name" value="IRS"/>
    <property type="match status" value="1"/>
</dbReference>
<sequence length="836" mass="91407">MSGTMQRLILSDLTILFVHRPTDLSLTSDICGPSLVSYACLSYFESDPRGHAYSCHAGKMCDIVIAEGAGKIRDGKKVRKRSACAREWKSRWLVLRKPSPVADCLVLYVYKERGLKERYSLTLEHICGLEAHVGGDGVSFTLSILSITRTAVLGFDSREALNSWDLQIRYCLGEVHSFNVSVLPHTKLECGPATLHLCNDLLVIAKNQPPVITGHWNLLELRRYGPVSSGFVFEGGTRCGSWTGVFLLACSEGEQISFLFDCIVRGISPSRGPFGLRPVLPVCDNSAVSVQDRLNHDAEELERRLSLLSHSTASSVGSSMMGDAGSISGSSDTSQWECNISSRPALWTESVLPITSETSHPLPPSTASQGDDKPSESLNHELSVPVDPVHPRNLKDTGRQNSSDSGIATGSQSSYTGSLSSYIGSLDAAAPGDEYGMLLNLPAPAYLEKHLCTCPPRRAQEYQVPSSLRYLYDTPRRLLETTRTSDSSGVRSRSTEGSALSDSGQTELSISCQTKDCSECPRQSDSGPALIHYHRTEGTLEIDRGEGLKKEEGPKGSSCSKKCGDYTNRSHPAAGHKSLFTTCPSCGGLKGTRLPGMISLPLMPGKKKAPATTDVTAQPTNQESEDIRKPCASWTIHNSWKTSSERPQSNEERRSDGIVSCPSDLLAHYSPADRHSVNGSVYEPMSSSLVPVGFESKRPAHSAHALLYENCLNCRRGENKCHLPKPTPPTRHQECFQQDQSIVLRRSHSNISESICFSTEDLNISRQTYEEGRSSSKYAQIDITATEAAHRAGTQHRMGREEGLQRLEQRRRGGRLSDVIRPQTRGENAVTHNSST</sequence>
<feature type="region of interest" description="Disordered" evidence="1">
    <location>
        <begin position="604"/>
        <end position="628"/>
    </location>
</feature>
<dbReference type="GO" id="GO:0007528">
    <property type="term" value="P:neuromuscular junction development"/>
    <property type="evidence" value="ECO:0007669"/>
    <property type="project" value="TreeGrafter"/>
</dbReference>
<dbReference type="GO" id="GO:0019901">
    <property type="term" value="F:protein kinase binding"/>
    <property type="evidence" value="ECO:0007669"/>
    <property type="project" value="InterPro"/>
</dbReference>
<dbReference type="Gene3D" id="2.30.29.30">
    <property type="entry name" value="Pleckstrin-homology domain (PH domain)/Phosphotyrosine-binding domain (PTB)"/>
    <property type="match status" value="2"/>
</dbReference>
<dbReference type="InterPro" id="IPR037746">
    <property type="entry name" value="Dok-7"/>
</dbReference>
<feature type="compositionally biased region" description="Polar residues" evidence="1">
    <location>
        <begin position="481"/>
        <end position="507"/>
    </location>
</feature>
<dbReference type="PROSITE" id="PS51064">
    <property type="entry name" value="IRS_PTB"/>
    <property type="match status" value="1"/>
</dbReference>
<evidence type="ECO:0000313" key="4">
    <source>
        <dbReference type="EMBL" id="KAA0722899.1"/>
    </source>
</evidence>
<feature type="compositionally biased region" description="Polar residues" evidence="1">
    <location>
        <begin position="399"/>
        <end position="408"/>
    </location>
</feature>
<protein>
    <submittedName>
        <fullName evidence="4">Protein Dok-7</fullName>
    </submittedName>
</protein>
<feature type="compositionally biased region" description="Basic and acidic residues" evidence="1">
    <location>
        <begin position="389"/>
        <end position="398"/>
    </location>
</feature>
<feature type="compositionally biased region" description="Polar residues" evidence="1">
    <location>
        <begin position="613"/>
        <end position="622"/>
    </location>
</feature>
<name>A0A5A9PPF3_9TELE</name>
<feature type="domain" description="PH" evidence="2">
    <location>
        <begin position="70"/>
        <end position="173"/>
    </location>
</feature>
<proteinExistence type="predicted"/>
<accession>A0A5A9PPF3</accession>
<dbReference type="EMBL" id="SOYY01000003">
    <property type="protein sequence ID" value="KAA0722899.1"/>
    <property type="molecule type" value="Genomic_DNA"/>
</dbReference>
<dbReference type="InterPro" id="IPR002404">
    <property type="entry name" value="IRS_PTB"/>
</dbReference>
<dbReference type="SUPFAM" id="SSF50729">
    <property type="entry name" value="PH domain-like"/>
    <property type="match status" value="2"/>
</dbReference>
<feature type="region of interest" description="Disordered" evidence="1">
    <location>
        <begin position="314"/>
        <end position="336"/>
    </location>
</feature>
<dbReference type="Pfam" id="PF02174">
    <property type="entry name" value="IRS"/>
    <property type="match status" value="1"/>
</dbReference>
<feature type="compositionally biased region" description="Polar residues" evidence="1">
    <location>
        <begin position="327"/>
        <end position="336"/>
    </location>
</feature>
<feature type="region of interest" description="Disordered" evidence="1">
    <location>
        <begin position="355"/>
        <end position="414"/>
    </location>
</feature>
<feature type="compositionally biased region" description="Basic and acidic residues" evidence="1">
    <location>
        <begin position="370"/>
        <end position="379"/>
    </location>
</feature>
<comment type="caution">
    <text evidence="4">The sequence shown here is derived from an EMBL/GenBank/DDBJ whole genome shotgun (WGS) entry which is preliminary data.</text>
</comment>
<dbReference type="AlphaFoldDB" id="A0A5A9PPF3"/>
<feature type="region of interest" description="Disordered" evidence="1">
    <location>
        <begin position="480"/>
        <end position="507"/>
    </location>
</feature>
<feature type="domain" description="IRS-type PTB" evidence="3">
    <location>
        <begin position="169"/>
        <end position="274"/>
    </location>
</feature>
<feature type="region of interest" description="Disordered" evidence="1">
    <location>
        <begin position="638"/>
        <end position="657"/>
    </location>
</feature>
<dbReference type="InterPro" id="IPR011993">
    <property type="entry name" value="PH-like_dom_sf"/>
</dbReference>
<dbReference type="Proteomes" id="UP000324632">
    <property type="component" value="Chromosome 3"/>
</dbReference>
<evidence type="ECO:0000256" key="1">
    <source>
        <dbReference type="SAM" id="MobiDB-lite"/>
    </source>
</evidence>
<gene>
    <name evidence="4" type="ORF">E1301_Tti013674</name>
</gene>
<dbReference type="PANTHER" id="PTHR21636">
    <property type="entry name" value="PROTEIN DOK-7"/>
    <property type="match status" value="1"/>
</dbReference>
<keyword evidence="5" id="KW-1185">Reference proteome</keyword>
<feature type="compositionally biased region" description="Polar residues" evidence="1">
    <location>
        <begin position="638"/>
        <end position="647"/>
    </location>
</feature>
<evidence type="ECO:0000313" key="5">
    <source>
        <dbReference type="Proteomes" id="UP000324632"/>
    </source>
</evidence>
<feature type="region of interest" description="Disordered" evidence="1">
    <location>
        <begin position="791"/>
        <end position="836"/>
    </location>
</feature>
<feature type="compositionally biased region" description="Basic and acidic residues" evidence="1">
    <location>
        <begin position="798"/>
        <end position="811"/>
    </location>
</feature>
<organism evidence="4 5">
    <name type="scientific">Triplophysa tibetana</name>
    <dbReference type="NCBI Taxonomy" id="1572043"/>
    <lineage>
        <taxon>Eukaryota</taxon>
        <taxon>Metazoa</taxon>
        <taxon>Chordata</taxon>
        <taxon>Craniata</taxon>
        <taxon>Vertebrata</taxon>
        <taxon>Euteleostomi</taxon>
        <taxon>Actinopterygii</taxon>
        <taxon>Neopterygii</taxon>
        <taxon>Teleostei</taxon>
        <taxon>Ostariophysi</taxon>
        <taxon>Cypriniformes</taxon>
        <taxon>Nemacheilidae</taxon>
        <taxon>Triplophysa</taxon>
    </lineage>
</organism>
<feature type="compositionally biased region" description="Polar residues" evidence="1">
    <location>
        <begin position="355"/>
        <end position="369"/>
    </location>
</feature>
<evidence type="ECO:0000259" key="2">
    <source>
        <dbReference type="PROSITE" id="PS50003"/>
    </source>
</evidence>
<dbReference type="InterPro" id="IPR001849">
    <property type="entry name" value="PH_domain"/>
</dbReference>
<dbReference type="PANTHER" id="PTHR21636:SF2">
    <property type="entry name" value="PROTEIN DOK-7"/>
    <property type="match status" value="1"/>
</dbReference>
<reference evidence="4 5" key="1">
    <citation type="journal article" date="2019" name="Mol. Ecol. Resour.">
        <title>Chromosome-level genome assembly of Triplophysa tibetana, a fish adapted to the harsh high-altitude environment of the Tibetan Plateau.</title>
        <authorList>
            <person name="Yang X."/>
            <person name="Liu H."/>
            <person name="Ma Z."/>
            <person name="Zou Y."/>
            <person name="Zou M."/>
            <person name="Mao Y."/>
            <person name="Li X."/>
            <person name="Wang H."/>
            <person name="Chen T."/>
            <person name="Wang W."/>
            <person name="Yang R."/>
        </authorList>
    </citation>
    <scope>NUCLEOTIDE SEQUENCE [LARGE SCALE GENOMIC DNA]</scope>
    <source>
        <strain evidence="4">TTIB1903HZAU</strain>
        <tissue evidence="4">Muscle</tissue>
    </source>
</reference>
<dbReference type="PROSITE" id="PS50003">
    <property type="entry name" value="PH_DOMAIN"/>
    <property type="match status" value="1"/>
</dbReference>
<evidence type="ECO:0000259" key="3">
    <source>
        <dbReference type="PROSITE" id="PS51064"/>
    </source>
</evidence>
<dbReference type="SMART" id="SM00310">
    <property type="entry name" value="PTBI"/>
    <property type="match status" value="1"/>
</dbReference>